<dbReference type="FunCoup" id="A0A3N0VHD6">
    <property type="interactions" value="460"/>
</dbReference>
<dbReference type="InterPro" id="IPR050063">
    <property type="entry name" value="Ribosomal_protein_uL29"/>
</dbReference>
<organism evidence="7 8">
    <name type="scientific">Stagnimonas aquatica</name>
    <dbReference type="NCBI Taxonomy" id="2689987"/>
    <lineage>
        <taxon>Bacteria</taxon>
        <taxon>Pseudomonadati</taxon>
        <taxon>Pseudomonadota</taxon>
        <taxon>Gammaproteobacteria</taxon>
        <taxon>Nevskiales</taxon>
        <taxon>Nevskiaceae</taxon>
        <taxon>Stagnimonas</taxon>
    </lineage>
</organism>
<evidence type="ECO:0000256" key="2">
    <source>
        <dbReference type="ARBA" id="ARBA00022980"/>
    </source>
</evidence>
<dbReference type="GO" id="GO:0003735">
    <property type="term" value="F:structural constituent of ribosome"/>
    <property type="evidence" value="ECO:0007669"/>
    <property type="project" value="InterPro"/>
</dbReference>
<dbReference type="InParanoid" id="A0A3N0VHD6"/>
<keyword evidence="6" id="KW-0175">Coiled coil</keyword>
<dbReference type="GO" id="GO:0022625">
    <property type="term" value="C:cytosolic large ribosomal subunit"/>
    <property type="evidence" value="ECO:0007669"/>
    <property type="project" value="TreeGrafter"/>
</dbReference>
<dbReference type="FunFam" id="1.10.287.310:FF:000001">
    <property type="entry name" value="50S ribosomal protein L29"/>
    <property type="match status" value="1"/>
</dbReference>
<name>A0A3N0VHD6_9GAMM</name>
<sequence length="62" mass="7007">MKELLAKSATQLNEELASLRKEQFNLRMQAALGQPTKSHLVREARKSIARLKTVMTQQANAK</sequence>
<dbReference type="SUPFAM" id="SSF46561">
    <property type="entry name" value="Ribosomal protein L29 (L29p)"/>
    <property type="match status" value="1"/>
</dbReference>
<dbReference type="NCBIfam" id="TIGR00012">
    <property type="entry name" value="L29"/>
    <property type="match status" value="1"/>
</dbReference>
<dbReference type="Pfam" id="PF00831">
    <property type="entry name" value="Ribosomal_L29"/>
    <property type="match status" value="1"/>
</dbReference>
<reference evidence="7 8" key="1">
    <citation type="submission" date="2018-10" db="EMBL/GenBank/DDBJ databases">
        <authorList>
            <person name="Chen W.-M."/>
        </authorList>
    </citation>
    <scope>NUCLEOTIDE SEQUENCE [LARGE SCALE GENOMIC DNA]</scope>
    <source>
        <strain evidence="7 8">THS-13</strain>
    </source>
</reference>
<keyword evidence="2 5" id="KW-0689">Ribosomal protein</keyword>
<evidence type="ECO:0000313" key="7">
    <source>
        <dbReference type="EMBL" id="ROH92187.1"/>
    </source>
</evidence>
<feature type="coiled-coil region" evidence="6">
    <location>
        <begin position="2"/>
        <end position="29"/>
    </location>
</feature>
<keyword evidence="8" id="KW-1185">Reference proteome</keyword>
<comment type="caution">
    <text evidence="7">The sequence shown here is derived from an EMBL/GenBank/DDBJ whole genome shotgun (WGS) entry which is preliminary data.</text>
</comment>
<evidence type="ECO:0000256" key="1">
    <source>
        <dbReference type="ARBA" id="ARBA00009254"/>
    </source>
</evidence>
<dbReference type="PANTHER" id="PTHR10916">
    <property type="entry name" value="60S RIBOSOMAL PROTEIN L35/50S RIBOSOMAL PROTEIN L29"/>
    <property type="match status" value="1"/>
</dbReference>
<evidence type="ECO:0000313" key="8">
    <source>
        <dbReference type="Proteomes" id="UP000282106"/>
    </source>
</evidence>
<evidence type="ECO:0000256" key="3">
    <source>
        <dbReference type="ARBA" id="ARBA00023274"/>
    </source>
</evidence>
<dbReference type="PANTHER" id="PTHR10916:SF0">
    <property type="entry name" value="LARGE RIBOSOMAL SUBUNIT PROTEIN UL29C"/>
    <property type="match status" value="1"/>
</dbReference>
<dbReference type="Gene3D" id="1.10.287.310">
    <property type="match status" value="1"/>
</dbReference>
<dbReference type="InterPro" id="IPR036049">
    <property type="entry name" value="Ribosomal_uL29_sf"/>
</dbReference>
<dbReference type="EMBL" id="RJVO01000002">
    <property type="protein sequence ID" value="ROH92187.1"/>
    <property type="molecule type" value="Genomic_DNA"/>
</dbReference>
<comment type="similarity">
    <text evidence="1 5">Belongs to the universal ribosomal protein uL29 family.</text>
</comment>
<accession>A0A3N0VHD6</accession>
<keyword evidence="3 5" id="KW-0687">Ribonucleoprotein</keyword>
<dbReference type="HAMAP" id="MF_00374">
    <property type="entry name" value="Ribosomal_uL29"/>
    <property type="match status" value="1"/>
</dbReference>
<dbReference type="Proteomes" id="UP000282106">
    <property type="component" value="Unassembled WGS sequence"/>
</dbReference>
<dbReference type="PROSITE" id="PS00579">
    <property type="entry name" value="RIBOSOMAL_L29"/>
    <property type="match status" value="1"/>
</dbReference>
<gene>
    <name evidence="5" type="primary">rpmC</name>
    <name evidence="7" type="ORF">ED208_06440</name>
</gene>
<dbReference type="CDD" id="cd00427">
    <property type="entry name" value="Ribosomal_L29_HIP"/>
    <property type="match status" value="1"/>
</dbReference>
<dbReference type="GO" id="GO:0006412">
    <property type="term" value="P:translation"/>
    <property type="evidence" value="ECO:0007669"/>
    <property type="project" value="UniProtKB-UniRule"/>
</dbReference>
<protein>
    <recommendedName>
        <fullName evidence="4 5">Large ribosomal subunit protein uL29</fullName>
    </recommendedName>
</protein>
<evidence type="ECO:0000256" key="6">
    <source>
        <dbReference type="SAM" id="Coils"/>
    </source>
</evidence>
<dbReference type="InterPro" id="IPR018254">
    <property type="entry name" value="Ribosomal_uL29_CS"/>
</dbReference>
<evidence type="ECO:0000256" key="5">
    <source>
        <dbReference type="HAMAP-Rule" id="MF_00374"/>
    </source>
</evidence>
<dbReference type="AlphaFoldDB" id="A0A3N0VHD6"/>
<dbReference type="InterPro" id="IPR001854">
    <property type="entry name" value="Ribosomal_uL29"/>
</dbReference>
<proteinExistence type="inferred from homology"/>
<evidence type="ECO:0000256" key="4">
    <source>
        <dbReference type="ARBA" id="ARBA00035204"/>
    </source>
</evidence>